<keyword evidence="4" id="KW-1185">Reference proteome</keyword>
<dbReference type="Pfam" id="PF03937">
    <property type="entry name" value="Sdh5"/>
    <property type="match status" value="1"/>
</dbReference>
<proteinExistence type="predicted"/>
<accession>A0A9E7JL87</accession>
<evidence type="ECO:0000313" key="3">
    <source>
        <dbReference type="EMBL" id="URD84869.1"/>
    </source>
</evidence>
<gene>
    <name evidence="3" type="ORF">MUK42_02394</name>
</gene>
<dbReference type="AlphaFoldDB" id="A0A9E7JL87"/>
<protein>
    <submittedName>
        <fullName evidence="3">TPR repeat region family protein</fullName>
    </submittedName>
</protein>
<dbReference type="PANTHER" id="PTHR12469">
    <property type="entry name" value="PROTEIN EMI5 HOMOLOG, MITOCHONDRIAL"/>
    <property type="match status" value="1"/>
</dbReference>
<dbReference type="PANTHER" id="PTHR12469:SF2">
    <property type="entry name" value="SUCCINATE DEHYDROGENASE ASSEMBLY FACTOR 2, MITOCHONDRIAL"/>
    <property type="match status" value="1"/>
</dbReference>
<dbReference type="Proteomes" id="UP001055439">
    <property type="component" value="Chromosome 10"/>
</dbReference>
<evidence type="ECO:0000256" key="1">
    <source>
        <dbReference type="ARBA" id="ARBA00023186"/>
    </source>
</evidence>
<evidence type="ECO:0000256" key="2">
    <source>
        <dbReference type="SAM" id="MobiDB-lite"/>
    </source>
</evidence>
<keyword evidence="1" id="KW-0143">Chaperone</keyword>
<dbReference type="InterPro" id="IPR005631">
    <property type="entry name" value="SDH"/>
</dbReference>
<dbReference type="Gene3D" id="1.10.150.250">
    <property type="entry name" value="Flavinator of succinate dehydrogenase"/>
    <property type="match status" value="1"/>
</dbReference>
<reference evidence="3" key="1">
    <citation type="submission" date="2022-05" db="EMBL/GenBank/DDBJ databases">
        <title>The Musa troglodytarum L. genome provides insights into the mechanism of non-climacteric behaviour and enrichment of carotenoids.</title>
        <authorList>
            <person name="Wang J."/>
        </authorList>
    </citation>
    <scope>NUCLEOTIDE SEQUENCE</scope>
    <source>
        <tissue evidence="3">Leaf</tissue>
    </source>
</reference>
<dbReference type="InterPro" id="IPR036714">
    <property type="entry name" value="SDH_sf"/>
</dbReference>
<evidence type="ECO:0000313" key="4">
    <source>
        <dbReference type="Proteomes" id="UP001055439"/>
    </source>
</evidence>
<feature type="region of interest" description="Disordered" evidence="2">
    <location>
        <begin position="110"/>
        <end position="138"/>
    </location>
</feature>
<sequence>MGRLTSTSPTKRTSAAFITGCCVGAGKGGSLNWILVVGTWVEEHIRALDQLHIRGLKDVLDLESPDLWKWLTTKSKHQKQSRTVLDSISNIKSLCFLLIMSNLHSHAAPEAQANPGQPWVRGWDDKRGVEGGPMCENQ</sequence>
<dbReference type="GO" id="GO:0005739">
    <property type="term" value="C:mitochondrion"/>
    <property type="evidence" value="ECO:0007669"/>
    <property type="project" value="TreeGrafter"/>
</dbReference>
<dbReference type="OrthoDB" id="284292at2759"/>
<name>A0A9E7JL87_9LILI</name>
<dbReference type="EMBL" id="CP097503">
    <property type="protein sequence ID" value="URD84869.1"/>
    <property type="molecule type" value="Genomic_DNA"/>
</dbReference>
<dbReference type="GO" id="GO:0034553">
    <property type="term" value="P:mitochondrial respiratory chain complex II assembly"/>
    <property type="evidence" value="ECO:0007669"/>
    <property type="project" value="TreeGrafter"/>
</dbReference>
<dbReference type="GO" id="GO:0006099">
    <property type="term" value="P:tricarboxylic acid cycle"/>
    <property type="evidence" value="ECO:0007669"/>
    <property type="project" value="TreeGrafter"/>
</dbReference>
<dbReference type="GO" id="GO:0006121">
    <property type="term" value="P:mitochondrial electron transport, succinate to ubiquinone"/>
    <property type="evidence" value="ECO:0007669"/>
    <property type="project" value="TreeGrafter"/>
</dbReference>
<organism evidence="3 4">
    <name type="scientific">Musa troglodytarum</name>
    <name type="common">fe'i banana</name>
    <dbReference type="NCBI Taxonomy" id="320322"/>
    <lineage>
        <taxon>Eukaryota</taxon>
        <taxon>Viridiplantae</taxon>
        <taxon>Streptophyta</taxon>
        <taxon>Embryophyta</taxon>
        <taxon>Tracheophyta</taxon>
        <taxon>Spermatophyta</taxon>
        <taxon>Magnoliopsida</taxon>
        <taxon>Liliopsida</taxon>
        <taxon>Zingiberales</taxon>
        <taxon>Musaceae</taxon>
        <taxon>Musa</taxon>
    </lineage>
</organism>